<feature type="compositionally biased region" description="Basic and acidic residues" evidence="1">
    <location>
        <begin position="119"/>
        <end position="131"/>
    </location>
</feature>
<evidence type="ECO:0000313" key="2">
    <source>
        <dbReference type="EMBL" id="MFC4832155.1"/>
    </source>
</evidence>
<dbReference type="RefSeq" id="WP_345332443.1">
    <property type="nucleotide sequence ID" value="NZ_BAABHN010000013.1"/>
</dbReference>
<dbReference type="Proteomes" id="UP001595909">
    <property type="component" value="Unassembled WGS sequence"/>
</dbReference>
<organism evidence="2 3">
    <name type="scientific">Actinomycetospora chibensis</name>
    <dbReference type="NCBI Taxonomy" id="663606"/>
    <lineage>
        <taxon>Bacteria</taxon>
        <taxon>Bacillati</taxon>
        <taxon>Actinomycetota</taxon>
        <taxon>Actinomycetes</taxon>
        <taxon>Pseudonocardiales</taxon>
        <taxon>Pseudonocardiaceae</taxon>
        <taxon>Actinomycetospora</taxon>
    </lineage>
</organism>
<keyword evidence="3" id="KW-1185">Reference proteome</keyword>
<sequence>MSTSQHAEPHVNAEPGVSATARLRGAARAVLHWTDEGGADDPDVARVGRIRHEAAVLVDLGDGAPTPSASIRSYASSLRDDLIEIGTERSLSLVLRIDDALGVAERRDCGRPTRFGTGTDREMPVGRRPTADGRGGLAEG</sequence>
<dbReference type="EMBL" id="JBHSIM010000013">
    <property type="protein sequence ID" value="MFC4832155.1"/>
    <property type="molecule type" value="Genomic_DNA"/>
</dbReference>
<reference evidence="3" key="1">
    <citation type="journal article" date="2019" name="Int. J. Syst. Evol. Microbiol.">
        <title>The Global Catalogue of Microorganisms (GCM) 10K type strain sequencing project: providing services to taxonomists for standard genome sequencing and annotation.</title>
        <authorList>
            <consortium name="The Broad Institute Genomics Platform"/>
            <consortium name="The Broad Institute Genome Sequencing Center for Infectious Disease"/>
            <person name="Wu L."/>
            <person name="Ma J."/>
        </authorList>
    </citation>
    <scope>NUCLEOTIDE SEQUENCE [LARGE SCALE GENOMIC DNA]</scope>
    <source>
        <strain evidence="3">CCUG 50347</strain>
    </source>
</reference>
<evidence type="ECO:0000256" key="1">
    <source>
        <dbReference type="SAM" id="MobiDB-lite"/>
    </source>
</evidence>
<protein>
    <submittedName>
        <fullName evidence="2">Uncharacterized protein</fullName>
    </submittedName>
</protein>
<proteinExistence type="predicted"/>
<evidence type="ECO:0000313" key="3">
    <source>
        <dbReference type="Proteomes" id="UP001595909"/>
    </source>
</evidence>
<accession>A0ABV9REH3</accession>
<comment type="caution">
    <text evidence="2">The sequence shown here is derived from an EMBL/GenBank/DDBJ whole genome shotgun (WGS) entry which is preliminary data.</text>
</comment>
<gene>
    <name evidence="2" type="ORF">ACFPEL_07020</name>
</gene>
<feature type="region of interest" description="Disordered" evidence="1">
    <location>
        <begin position="108"/>
        <end position="140"/>
    </location>
</feature>
<name>A0ABV9REH3_9PSEU</name>